<accession>A0A0F0IC25</accession>
<dbReference type="PANTHER" id="PTHR24068">
    <property type="entry name" value="UBIQUITIN-CONJUGATING ENZYME E2"/>
    <property type="match status" value="1"/>
</dbReference>
<sequence length="146" mass="16506">MSAKIPRNFRLLEELEKGEKGQGAGKRDIPPTACSYGLADGEDMMMSNWNGTILGPPHSVHENRIYSVNIHCGPDYPDNPPEIQFISRVNLPCVDSQTGKVDPTKLPCLTQWKRDYTMETILLELRRYMALPQHKKLPQPPEGSNF</sequence>
<dbReference type="EMBL" id="JZEE01000373">
    <property type="protein sequence ID" value="KJK65255.1"/>
    <property type="molecule type" value="Genomic_DNA"/>
</dbReference>
<dbReference type="Proteomes" id="UP000033540">
    <property type="component" value="Unassembled WGS sequence"/>
</dbReference>
<dbReference type="OrthoDB" id="6508832at2759"/>
<evidence type="ECO:0000313" key="3">
    <source>
        <dbReference type="EMBL" id="KJK65255.1"/>
    </source>
</evidence>
<feature type="domain" description="UBC core" evidence="2">
    <location>
        <begin position="6"/>
        <end position="146"/>
    </location>
</feature>
<dbReference type="InterPro" id="IPR016135">
    <property type="entry name" value="UBQ-conjugating_enzyme/RWD"/>
</dbReference>
<reference evidence="3 4" key="1">
    <citation type="submission" date="2015-02" db="EMBL/GenBank/DDBJ databases">
        <title>Draft genome sequence of Aspergillus parasiticus SU-1.</title>
        <authorList>
            <person name="Yu J."/>
            <person name="Fedorova N."/>
            <person name="Yin Y."/>
            <person name="Losada L."/>
            <person name="Zafar N."/>
            <person name="Taujale R."/>
            <person name="Ehrlich K.C."/>
            <person name="Bhatnagar D."/>
            <person name="Cleveland T.E."/>
            <person name="Bennett J.W."/>
            <person name="Nierman W.C."/>
        </authorList>
    </citation>
    <scope>NUCLEOTIDE SEQUENCE [LARGE SCALE GENOMIC DNA]</scope>
    <source>
        <strain evidence="4">ATCC 56775 / NRRL 5862 / SRRC 143 / SU-1</strain>
    </source>
</reference>
<organism evidence="3 4">
    <name type="scientific">Aspergillus parasiticus (strain ATCC 56775 / NRRL 5862 / SRRC 143 / SU-1)</name>
    <dbReference type="NCBI Taxonomy" id="1403190"/>
    <lineage>
        <taxon>Eukaryota</taxon>
        <taxon>Fungi</taxon>
        <taxon>Dikarya</taxon>
        <taxon>Ascomycota</taxon>
        <taxon>Pezizomycotina</taxon>
        <taxon>Eurotiomycetes</taxon>
        <taxon>Eurotiomycetidae</taxon>
        <taxon>Eurotiales</taxon>
        <taxon>Aspergillaceae</taxon>
        <taxon>Aspergillus</taxon>
        <taxon>Aspergillus subgen. Circumdati</taxon>
    </lineage>
</organism>
<dbReference type="InterPro" id="IPR000608">
    <property type="entry name" value="UBC"/>
</dbReference>
<keyword evidence="1" id="KW-0833">Ubl conjugation pathway</keyword>
<dbReference type="FunFam" id="3.10.110.10:FF:000026">
    <property type="entry name" value="Ubiquitin-conjugating enzyme E2 variant"/>
    <property type="match status" value="1"/>
</dbReference>
<evidence type="ECO:0000259" key="2">
    <source>
        <dbReference type="PROSITE" id="PS50127"/>
    </source>
</evidence>
<evidence type="ECO:0000313" key="4">
    <source>
        <dbReference type="Proteomes" id="UP000033540"/>
    </source>
</evidence>
<proteinExistence type="predicted"/>
<evidence type="ECO:0000256" key="1">
    <source>
        <dbReference type="ARBA" id="ARBA00022786"/>
    </source>
</evidence>
<dbReference type="SMART" id="SM00212">
    <property type="entry name" value="UBCc"/>
    <property type="match status" value="1"/>
</dbReference>
<dbReference type="SUPFAM" id="SSF54495">
    <property type="entry name" value="UBC-like"/>
    <property type="match status" value="1"/>
</dbReference>
<dbReference type="GO" id="GO:0006301">
    <property type="term" value="P:DNA damage tolerance"/>
    <property type="evidence" value="ECO:0007669"/>
    <property type="project" value="UniProtKB-ARBA"/>
</dbReference>
<dbReference type="CDD" id="cd23807">
    <property type="entry name" value="UEV_UBE2V"/>
    <property type="match status" value="1"/>
</dbReference>
<protein>
    <recommendedName>
        <fullName evidence="2">UBC core domain-containing protein</fullName>
    </recommendedName>
</protein>
<dbReference type="Pfam" id="PF00179">
    <property type="entry name" value="UQ_con"/>
    <property type="match status" value="1"/>
</dbReference>
<comment type="caution">
    <text evidence="3">The sequence shown here is derived from an EMBL/GenBank/DDBJ whole genome shotgun (WGS) entry which is preliminary data.</text>
</comment>
<dbReference type="PROSITE" id="PS50127">
    <property type="entry name" value="UBC_2"/>
    <property type="match status" value="1"/>
</dbReference>
<name>A0A0F0IC25_ASPPU</name>
<dbReference type="AlphaFoldDB" id="A0A0F0IC25"/>
<dbReference type="STRING" id="1403190.A0A0F0IC25"/>
<gene>
    <name evidence="3" type="ORF">P875_00010451</name>
</gene>
<dbReference type="Gene3D" id="3.10.110.10">
    <property type="entry name" value="Ubiquitin Conjugating Enzyme"/>
    <property type="match status" value="1"/>
</dbReference>